<evidence type="ECO:0000313" key="1">
    <source>
        <dbReference type="EMBL" id="GBM26619.1"/>
    </source>
</evidence>
<keyword evidence="2" id="KW-1185">Reference proteome</keyword>
<name>A0A4Y2EEC0_ARAVE</name>
<reference evidence="1 2" key="1">
    <citation type="journal article" date="2019" name="Sci. Rep.">
        <title>Orb-weaving spider Araneus ventricosus genome elucidates the spidroin gene catalogue.</title>
        <authorList>
            <person name="Kono N."/>
            <person name="Nakamura H."/>
            <person name="Ohtoshi R."/>
            <person name="Moran D.A.P."/>
            <person name="Shinohara A."/>
            <person name="Yoshida Y."/>
            <person name="Fujiwara M."/>
            <person name="Mori M."/>
            <person name="Tomita M."/>
            <person name="Arakawa K."/>
        </authorList>
    </citation>
    <scope>NUCLEOTIDE SEQUENCE [LARGE SCALE GENOMIC DNA]</scope>
</reference>
<dbReference type="Proteomes" id="UP000499080">
    <property type="component" value="Unassembled WGS sequence"/>
</dbReference>
<evidence type="ECO:0000313" key="2">
    <source>
        <dbReference type="Proteomes" id="UP000499080"/>
    </source>
</evidence>
<accession>A0A4Y2EEC0</accession>
<sequence length="144" mass="17415">MLSGLDSVLLQRDLDFLFKWCTDNRLHLNIEKCSILCHTRKPQLFYHVYKINNLVSTTLKYSQSRSWDHLDTKLDFSQHIDTMVSKTYRRLGILKRRTREFSSELTLKVLYCDHVRSHLEYCSIIWDPNYRKKMKLFNEYKTTS</sequence>
<dbReference type="PANTHER" id="PTHR33332">
    <property type="entry name" value="REVERSE TRANSCRIPTASE DOMAIN-CONTAINING PROTEIN"/>
    <property type="match status" value="1"/>
</dbReference>
<evidence type="ECO:0008006" key="3">
    <source>
        <dbReference type="Google" id="ProtNLM"/>
    </source>
</evidence>
<comment type="caution">
    <text evidence="1">The sequence shown here is derived from an EMBL/GenBank/DDBJ whole genome shotgun (WGS) entry which is preliminary data.</text>
</comment>
<dbReference type="AlphaFoldDB" id="A0A4Y2EEC0"/>
<protein>
    <recommendedName>
        <fullName evidence="3">Reverse transcriptase domain-containing protein</fullName>
    </recommendedName>
</protein>
<dbReference type="OrthoDB" id="7468774at2759"/>
<organism evidence="1 2">
    <name type="scientific">Araneus ventricosus</name>
    <name type="common">Orbweaver spider</name>
    <name type="synonym">Epeira ventricosa</name>
    <dbReference type="NCBI Taxonomy" id="182803"/>
    <lineage>
        <taxon>Eukaryota</taxon>
        <taxon>Metazoa</taxon>
        <taxon>Ecdysozoa</taxon>
        <taxon>Arthropoda</taxon>
        <taxon>Chelicerata</taxon>
        <taxon>Arachnida</taxon>
        <taxon>Araneae</taxon>
        <taxon>Araneomorphae</taxon>
        <taxon>Entelegynae</taxon>
        <taxon>Araneoidea</taxon>
        <taxon>Araneidae</taxon>
        <taxon>Araneus</taxon>
    </lineage>
</organism>
<dbReference type="EMBL" id="BGPR01000564">
    <property type="protein sequence ID" value="GBM26619.1"/>
    <property type="molecule type" value="Genomic_DNA"/>
</dbReference>
<proteinExistence type="predicted"/>
<gene>
    <name evidence="1" type="ORF">AVEN_85221_1</name>
</gene>